<reference evidence="2 3" key="1">
    <citation type="journal article" date="2020" name="ISME J.">
        <title>Uncovering the hidden diversity of litter-decomposition mechanisms in mushroom-forming fungi.</title>
        <authorList>
            <person name="Floudas D."/>
            <person name="Bentzer J."/>
            <person name="Ahren D."/>
            <person name="Johansson T."/>
            <person name="Persson P."/>
            <person name="Tunlid A."/>
        </authorList>
    </citation>
    <scope>NUCLEOTIDE SEQUENCE [LARGE SCALE GENOMIC DNA]</scope>
    <source>
        <strain evidence="2 3">CBS 101986</strain>
    </source>
</reference>
<protein>
    <recommendedName>
        <fullName evidence="1">Fungal-type protein kinase domain-containing protein</fullName>
    </recommendedName>
</protein>
<organism evidence="2 3">
    <name type="scientific">Psilocybe cf. subviscida</name>
    <dbReference type="NCBI Taxonomy" id="2480587"/>
    <lineage>
        <taxon>Eukaryota</taxon>
        <taxon>Fungi</taxon>
        <taxon>Dikarya</taxon>
        <taxon>Basidiomycota</taxon>
        <taxon>Agaricomycotina</taxon>
        <taxon>Agaricomycetes</taxon>
        <taxon>Agaricomycetidae</taxon>
        <taxon>Agaricales</taxon>
        <taxon>Agaricineae</taxon>
        <taxon>Strophariaceae</taxon>
        <taxon>Psilocybe</taxon>
    </lineage>
</organism>
<keyword evidence="3" id="KW-1185">Reference proteome</keyword>
<dbReference type="InterPro" id="IPR040976">
    <property type="entry name" value="Pkinase_fungal"/>
</dbReference>
<dbReference type="PANTHER" id="PTHR38248">
    <property type="entry name" value="FUNK1 6"/>
    <property type="match status" value="1"/>
</dbReference>
<dbReference type="EMBL" id="JAACJJ010000042">
    <property type="protein sequence ID" value="KAF5316042.1"/>
    <property type="molecule type" value="Genomic_DNA"/>
</dbReference>
<evidence type="ECO:0000259" key="1">
    <source>
        <dbReference type="Pfam" id="PF17667"/>
    </source>
</evidence>
<dbReference type="PANTHER" id="PTHR38248:SF2">
    <property type="entry name" value="FUNK1 11"/>
    <property type="match status" value="1"/>
</dbReference>
<proteinExistence type="predicted"/>
<sequence>MPRRSEILDEVDAKKKLFLPSLGLQNNAYMFLCPIGPFLDHYGPCQVGGAELDASINHLLLEDKSVLMRDEHGYHSWTDFQVFPTNRGIPGSKMFEPLKRIIESVMATQRNTLRLGHALKPQTTSGLPASTHIIDAWFIEGVNMGPSPQNAKIDTGEDIERYKTKLSRRTLNRSHLQVLGACHEILSQDPRRMWIYSLTFENSLVSIWYFSRSHSVKSVAFDWIQEPALFTRVLLVFAKASQIQLGVDPTVHLVPPRKYGVAWSYVYEVPGKENEVRFFKTLRSLTSEPSACVAGRTTRVWEVTQVTSTDGRTEVSDKKVVLKDVWLDATNEPVRTEADNMDAIFKAVDEFVEAGLKREINAEIRKSPKILREALLSDPKTVERLMTQLIDHEKRFDTFDDATKKRLRENLTDKKYRSMFLTKRHAWRGVRCKDVGTDAKPFSRMFSSWPCGSDAVDAFLEEERWGKGTAESQHEEEQTVKHVNLFAPRRQCRFVYEEVCTTLQNLDTVGDAVDVLCQTIDVLHVLLAAGWVHRDISSNNVMAHRPARDRPWTVKLADLEFSQLMTEKALSGSRIGTPFFMPVEISSQLHLFTFCLRRHPLKSSTLADELGVKKEDDPEAYKHLSCISPLHLFSPKVKLPPNPLWCQIPQPTDFVNHNFQHDLESIWWILVWVITCRVGCEKSANAAEKYFKDDMNDFGARLNLLMTTTSAIGGALHEDLGILGSLMDPLRRELREDYITRSIFGYISIPESFSSIHATFATTFREIQTRGGPWRSMRLQRDQPSPEERTEAAQSTVRAITTGQHWHNLSGSDTRTAHKQLRIDGIGKYSSTFLHFDQNRRLFDFLLARFLFDTITLHWLIPPI</sequence>
<name>A0A8H5B5E3_9AGAR</name>
<dbReference type="Gene3D" id="1.10.510.10">
    <property type="entry name" value="Transferase(Phosphotransferase) domain 1"/>
    <property type="match status" value="1"/>
</dbReference>
<feature type="domain" description="Fungal-type protein kinase" evidence="1">
    <location>
        <begin position="163"/>
        <end position="673"/>
    </location>
</feature>
<gene>
    <name evidence="2" type="ORF">D9619_006203</name>
</gene>
<dbReference type="Proteomes" id="UP000567179">
    <property type="component" value="Unassembled WGS sequence"/>
</dbReference>
<dbReference type="Pfam" id="PF17667">
    <property type="entry name" value="Pkinase_fungal"/>
    <property type="match status" value="1"/>
</dbReference>
<comment type="caution">
    <text evidence="2">The sequence shown here is derived from an EMBL/GenBank/DDBJ whole genome shotgun (WGS) entry which is preliminary data.</text>
</comment>
<dbReference type="AlphaFoldDB" id="A0A8H5B5E3"/>
<evidence type="ECO:0000313" key="2">
    <source>
        <dbReference type="EMBL" id="KAF5316042.1"/>
    </source>
</evidence>
<dbReference type="InterPro" id="IPR011009">
    <property type="entry name" value="Kinase-like_dom_sf"/>
</dbReference>
<dbReference type="SUPFAM" id="SSF56112">
    <property type="entry name" value="Protein kinase-like (PK-like)"/>
    <property type="match status" value="1"/>
</dbReference>
<evidence type="ECO:0000313" key="3">
    <source>
        <dbReference type="Proteomes" id="UP000567179"/>
    </source>
</evidence>
<accession>A0A8H5B5E3</accession>
<dbReference type="OrthoDB" id="312874at2759"/>